<feature type="compositionally biased region" description="Acidic residues" evidence="2">
    <location>
        <begin position="229"/>
        <end position="238"/>
    </location>
</feature>
<dbReference type="STRING" id="1073089.A0A1L9RDN2"/>
<feature type="region of interest" description="Disordered" evidence="2">
    <location>
        <begin position="1"/>
        <end position="33"/>
    </location>
</feature>
<dbReference type="SMART" id="SM00271">
    <property type="entry name" value="DnaJ"/>
    <property type="match status" value="1"/>
</dbReference>
<name>A0A1L9RDN2_ASPWE</name>
<keyword evidence="1" id="KW-0143">Chaperone</keyword>
<dbReference type="InterPro" id="IPR018253">
    <property type="entry name" value="DnaJ_domain_CS"/>
</dbReference>
<reference evidence="5" key="1">
    <citation type="journal article" date="2017" name="Genome Biol.">
        <title>Comparative genomics reveals high biological diversity and specific adaptations in the industrially and medically important fungal genus Aspergillus.</title>
        <authorList>
            <person name="de Vries R.P."/>
            <person name="Riley R."/>
            <person name="Wiebenga A."/>
            <person name="Aguilar-Osorio G."/>
            <person name="Amillis S."/>
            <person name="Uchima C.A."/>
            <person name="Anderluh G."/>
            <person name="Asadollahi M."/>
            <person name="Askin M."/>
            <person name="Barry K."/>
            <person name="Battaglia E."/>
            <person name="Bayram O."/>
            <person name="Benocci T."/>
            <person name="Braus-Stromeyer S.A."/>
            <person name="Caldana C."/>
            <person name="Canovas D."/>
            <person name="Cerqueira G.C."/>
            <person name="Chen F."/>
            <person name="Chen W."/>
            <person name="Choi C."/>
            <person name="Clum A."/>
            <person name="Dos Santos R.A."/>
            <person name="Damasio A.R."/>
            <person name="Diallinas G."/>
            <person name="Emri T."/>
            <person name="Fekete E."/>
            <person name="Flipphi M."/>
            <person name="Freyberg S."/>
            <person name="Gallo A."/>
            <person name="Gournas C."/>
            <person name="Habgood R."/>
            <person name="Hainaut M."/>
            <person name="Harispe M.L."/>
            <person name="Henrissat B."/>
            <person name="Hilden K.S."/>
            <person name="Hope R."/>
            <person name="Hossain A."/>
            <person name="Karabika E."/>
            <person name="Karaffa L."/>
            <person name="Karanyi Z."/>
            <person name="Krasevec N."/>
            <person name="Kuo A."/>
            <person name="Kusch H."/>
            <person name="LaButti K."/>
            <person name="Lagendijk E.L."/>
            <person name="Lapidus A."/>
            <person name="Levasseur A."/>
            <person name="Lindquist E."/>
            <person name="Lipzen A."/>
            <person name="Logrieco A.F."/>
            <person name="MacCabe A."/>
            <person name="Maekelae M.R."/>
            <person name="Malavazi I."/>
            <person name="Melin P."/>
            <person name="Meyer V."/>
            <person name="Mielnichuk N."/>
            <person name="Miskei M."/>
            <person name="Molnar A.P."/>
            <person name="Mule G."/>
            <person name="Ngan C.Y."/>
            <person name="Orejas M."/>
            <person name="Orosz E."/>
            <person name="Ouedraogo J.P."/>
            <person name="Overkamp K.M."/>
            <person name="Park H.-S."/>
            <person name="Perrone G."/>
            <person name="Piumi F."/>
            <person name="Punt P.J."/>
            <person name="Ram A.F."/>
            <person name="Ramon A."/>
            <person name="Rauscher S."/>
            <person name="Record E."/>
            <person name="Riano-Pachon D.M."/>
            <person name="Robert V."/>
            <person name="Roehrig J."/>
            <person name="Ruller R."/>
            <person name="Salamov A."/>
            <person name="Salih N.S."/>
            <person name="Samson R.A."/>
            <person name="Sandor E."/>
            <person name="Sanguinetti M."/>
            <person name="Schuetze T."/>
            <person name="Sepcic K."/>
            <person name="Shelest E."/>
            <person name="Sherlock G."/>
            <person name="Sophianopoulou V."/>
            <person name="Squina F.M."/>
            <person name="Sun H."/>
            <person name="Susca A."/>
            <person name="Todd R.B."/>
            <person name="Tsang A."/>
            <person name="Unkles S.E."/>
            <person name="van de Wiele N."/>
            <person name="van Rossen-Uffink D."/>
            <person name="Oliveira J.V."/>
            <person name="Vesth T.C."/>
            <person name="Visser J."/>
            <person name="Yu J.-H."/>
            <person name="Zhou M."/>
            <person name="Andersen M.R."/>
            <person name="Archer D.B."/>
            <person name="Baker S.E."/>
            <person name="Benoit I."/>
            <person name="Brakhage A.A."/>
            <person name="Braus G.H."/>
            <person name="Fischer R."/>
            <person name="Frisvad J.C."/>
            <person name="Goldman G.H."/>
            <person name="Houbraken J."/>
            <person name="Oakley B."/>
            <person name="Pocsi I."/>
            <person name="Scazzocchio C."/>
            <person name="Seiboth B."/>
            <person name="vanKuyk P.A."/>
            <person name="Wortman J."/>
            <person name="Dyer P.S."/>
            <person name="Grigoriev I.V."/>
        </authorList>
    </citation>
    <scope>NUCLEOTIDE SEQUENCE [LARGE SCALE GENOMIC DNA]</scope>
    <source>
        <strain evidence="5">DTO 134E9</strain>
    </source>
</reference>
<evidence type="ECO:0000259" key="3">
    <source>
        <dbReference type="PROSITE" id="PS50076"/>
    </source>
</evidence>
<keyword evidence="5" id="KW-1185">Reference proteome</keyword>
<dbReference type="AlphaFoldDB" id="A0A1L9RDN2"/>
<dbReference type="PROSITE" id="PS00636">
    <property type="entry name" value="DNAJ_1"/>
    <property type="match status" value="1"/>
</dbReference>
<dbReference type="GeneID" id="63753663"/>
<gene>
    <name evidence="4" type="ORF">ASPWEDRAFT_53028</name>
</gene>
<dbReference type="PANTHER" id="PTHR44157">
    <property type="entry name" value="DNAJ HOMOLOG SUBFAMILY C MEMBER 11"/>
    <property type="match status" value="1"/>
</dbReference>
<dbReference type="PRINTS" id="PR00625">
    <property type="entry name" value="JDOMAIN"/>
</dbReference>
<accession>A0A1L9RDN2</accession>
<dbReference type="Proteomes" id="UP000184383">
    <property type="component" value="Unassembled WGS sequence"/>
</dbReference>
<dbReference type="RefSeq" id="XP_040686640.1">
    <property type="nucleotide sequence ID" value="XM_040837815.1"/>
</dbReference>
<protein>
    <recommendedName>
        <fullName evidence="3">J domain-containing protein</fullName>
    </recommendedName>
</protein>
<sequence length="780" mass="87381">MQRPSSPSPVGDDPRRDAAAEEPYPPPPDSSLDAEYSLILNYPQEDDYYALLSLPRDPAPTDADIRSAYRTLTRSFHPDKQPAHLRQVAEEYFARIQDAYETLIDPRKRVVYDLLGIEGVREEWNAGGVMGRGGEGRKDVGVRAKTPGEFRKWFLEAMKRRERGVVEGMVSSRGSITLGIDASSMITVDEEESEVYFHVPSLQPSSYAVSYTFNAPFPTSRLFLGDSVEEEDVEEGDEGGDKQTGKHGPYETETDMAIHASITGNIHQREQAVKLLLEDGTEEETKVRIPPILVANNLTLGASVNRVLGDVTSTKGILGLRPFRFLNNSVVSADALVLPAPAIKTSISKAIMLIPGTRPFRTTLNTTFSHSLFKCLPMIELQTSKQVGMKKHVFCNWNSGTIGWPLIIQQIFSPIVELGMDVESAFSVANQLSQFQIGFISYPQQPQYVTSLEEEDEEEEEENAEYRKMQTKSREINKAAESWQSHLAATPAGGSLSVVYARNIFSGTTANDSIRSEWSSEGHYPLPPEVEPRSVRLEVTTTITHDLSMAWNIEGVRRVSDFVRMGLGIGIDGGHGLVMTVSWSRLGQKIRLPITVCPLEVVNADAAALATIFPWLAYCAVEFGLIRPRDRKKRRQLIARKQRELKRWIPKKRAESLQAIALMEDQVQRRQAKEEAKNGLVITKAEYAYNPAAKKKIKVKDTSEYEVADVTIPVAALVDRSQLVIPRERVKFQILGFYDPAPLLPKKLKIWYMYHGREHFVEALDSEGITCPMRSHLLPH</sequence>
<evidence type="ECO:0000256" key="2">
    <source>
        <dbReference type="SAM" id="MobiDB-lite"/>
    </source>
</evidence>
<dbReference type="EMBL" id="KV878214">
    <property type="protein sequence ID" value="OJJ32963.1"/>
    <property type="molecule type" value="Genomic_DNA"/>
</dbReference>
<dbReference type="CDD" id="cd06257">
    <property type="entry name" value="DnaJ"/>
    <property type="match status" value="1"/>
</dbReference>
<dbReference type="InterPro" id="IPR001623">
    <property type="entry name" value="DnaJ_domain"/>
</dbReference>
<dbReference type="InterPro" id="IPR036869">
    <property type="entry name" value="J_dom_sf"/>
</dbReference>
<dbReference type="SUPFAM" id="SSF46565">
    <property type="entry name" value="Chaperone J-domain"/>
    <property type="match status" value="1"/>
</dbReference>
<dbReference type="GO" id="GO:0005739">
    <property type="term" value="C:mitochondrion"/>
    <property type="evidence" value="ECO:0007669"/>
    <property type="project" value="GOC"/>
</dbReference>
<dbReference type="Pfam" id="PF00226">
    <property type="entry name" value="DnaJ"/>
    <property type="match status" value="1"/>
</dbReference>
<dbReference type="Gene3D" id="1.10.287.110">
    <property type="entry name" value="DnaJ domain"/>
    <property type="match status" value="1"/>
</dbReference>
<dbReference type="GO" id="GO:0042407">
    <property type="term" value="P:cristae formation"/>
    <property type="evidence" value="ECO:0007669"/>
    <property type="project" value="TreeGrafter"/>
</dbReference>
<dbReference type="VEuPathDB" id="FungiDB:ASPWEDRAFT_53028"/>
<dbReference type="PANTHER" id="PTHR44157:SF1">
    <property type="entry name" value="DNAJ HOMOLOG SUBFAMILY C MEMBER 11"/>
    <property type="match status" value="1"/>
</dbReference>
<feature type="compositionally biased region" description="Basic and acidic residues" evidence="2">
    <location>
        <begin position="239"/>
        <end position="248"/>
    </location>
</feature>
<feature type="compositionally biased region" description="Acidic residues" evidence="2">
    <location>
        <begin position="452"/>
        <end position="463"/>
    </location>
</feature>
<proteinExistence type="predicted"/>
<organism evidence="4 5">
    <name type="scientific">Aspergillus wentii DTO 134E9</name>
    <dbReference type="NCBI Taxonomy" id="1073089"/>
    <lineage>
        <taxon>Eukaryota</taxon>
        <taxon>Fungi</taxon>
        <taxon>Dikarya</taxon>
        <taxon>Ascomycota</taxon>
        <taxon>Pezizomycotina</taxon>
        <taxon>Eurotiomycetes</taxon>
        <taxon>Eurotiomycetidae</taxon>
        <taxon>Eurotiales</taxon>
        <taxon>Aspergillaceae</taxon>
        <taxon>Aspergillus</taxon>
        <taxon>Aspergillus subgen. Cremei</taxon>
    </lineage>
</organism>
<feature type="region of interest" description="Disordered" evidence="2">
    <location>
        <begin position="452"/>
        <end position="471"/>
    </location>
</feature>
<dbReference type="InterPro" id="IPR024586">
    <property type="entry name" value="DnaJ-like_C11_C"/>
</dbReference>
<dbReference type="PROSITE" id="PS50076">
    <property type="entry name" value="DNAJ_2"/>
    <property type="match status" value="1"/>
</dbReference>
<evidence type="ECO:0000256" key="1">
    <source>
        <dbReference type="ARBA" id="ARBA00023186"/>
    </source>
</evidence>
<dbReference type="OrthoDB" id="666364at2759"/>
<feature type="region of interest" description="Disordered" evidence="2">
    <location>
        <begin position="229"/>
        <end position="248"/>
    </location>
</feature>
<feature type="domain" description="J" evidence="3">
    <location>
        <begin position="47"/>
        <end position="116"/>
    </location>
</feature>
<dbReference type="InterPro" id="IPR052243">
    <property type="entry name" value="Mito_inner_membrane_organizer"/>
</dbReference>
<dbReference type="Pfam" id="PF11875">
    <property type="entry name" value="DnaJ-like_C11_C"/>
    <property type="match status" value="1"/>
</dbReference>
<evidence type="ECO:0000313" key="5">
    <source>
        <dbReference type="Proteomes" id="UP000184383"/>
    </source>
</evidence>
<evidence type="ECO:0000313" key="4">
    <source>
        <dbReference type="EMBL" id="OJJ32963.1"/>
    </source>
</evidence>